<dbReference type="PANTHER" id="PTHR34031:SF1">
    <property type="entry name" value="CENTROSOMAL PROTEIN OF 162 KDA"/>
    <property type="match status" value="1"/>
</dbReference>
<keyword evidence="4" id="KW-0963">Cytoplasm</keyword>
<sequence length="1459" mass="167121">MSSGARKSPRIEDLISTEDDTLGSSISLSVGENSVRIKDKPKITKEAEQSSADKKDAADKWWLKRPEIRLGILGAKNADAKMKQSPTPSSDVSSSMKEFLEKERMCKAISKSEGEVKDKDDTLCDILASAAFDKYPSDFENATDEDIGSILEEMSKIAGALSPNSCPERTKSGGSSKNPEEEKSVEELLEEAEKLVRKNCNTLSKSTSKSDLMPENQDESLNRVRQLEADIFQLIEEEVHKETEKIKRSPKNEKKRENSPGFEVVYENLNNLKPPKTLELQKRKFEEQKVEISSSSDLDDPIERHSKSEELKSAKKIEMEKENLQKEITDVDKDFFEDLLRRSKEKAEGGMSGSSSFGQEDFSHFLKLLQGQNTDKIEPESKEPNAVYDLFLKSNGEVTSKDDQLVSGKTPDFPEKEFSEILEKELPAVNGAHVDHEINESDSSASEGRHKRTTNPLSGGATFLKHSSNESKKSKGAEREGKNVTEVNKKAIDPEGELYTVGLTPRLELFADAIPKLIAEKLNENVAKEKQEKADSVNKESTCSDTKIETKMENLYAAKVKSKDSMESVPHQELADHGVSKKAIEVPKTDRVVSAPSNKQLKKEIRFCKSKSYDQICHPPTLRGSLENIRINKALEVSKKPVNSVSKKSSMVKPKIQTRPIPKATPKSNSSLKSRLDSVKVGSMSNLPAACKAPQMKSPDGYKKNFMAAGDSKQIPMKRDWEMLCREERHKNALLKQQLESEAKLYKSQIEDMRTSFEGELFALKKQNIILKARVDEMSLNERRAEIPAKNDTKIALLEQELEKQENLIRAYETENKKLMQDTKRMQEELKNLQSKQKSTVSETNQNDVQQFADRIKDLQEETLKLNFEVSELREKNADYLLKNDDLIQQNSLLTDELDMFKEQLRAKNNFITDRLQVMTTTELELKKQIEDLGIKLNSKSEQLRVTRQELEKLQQNVLPLEKELLELRVREGNLQEKLQISKSHVEREKQLSQRLKDQVILDNKKVMDLNRQVRELERILKRKNPDSVSALILTANSEQDKIGSEKVKLLEERITSLENEIKTKEAIAQQNLVDLQRKFTDMKEKYTIQVLELEAKLLEASTKEHKLYNDMFTQTTFRYVESKNGENNKRDDRTSAEDKKDQKTMKIGPKSQNPKEDAHLLATIRGLKLEIANKDKAISKITKEYQELQKTNRRLQKEREKLLNDRRSFRSMDFDRAFRGMKNGEGNDQNSNVYQNGHVSDSQRLSSSTPKLYDPLQYTENGKNGIIKKLTNENDILKEELNKMNKDFMALKSKRLHDLNLLQEEHEREMATLVKEYSVKIGDSKVVKLQGQINTQGAIISHLKEQIEKFRDYKEQVVILKAEREHLENKVKALTEKVEYLSTPGTEQLQLLQDKITILQQRHESREMTLQTLVRDLLRSRTQCKDCKNEKGKNRQLCYFRQELDHILGMLQEIANIH</sequence>
<evidence type="ECO:0000256" key="7">
    <source>
        <dbReference type="ARBA" id="ARBA00023054"/>
    </source>
</evidence>
<feature type="compositionally biased region" description="Basic and acidic residues" evidence="10">
    <location>
        <begin position="301"/>
        <end position="314"/>
    </location>
</feature>
<keyword evidence="8" id="KW-0206">Cytoskeleton</keyword>
<reference evidence="12" key="1">
    <citation type="submission" date="2025-08" db="UniProtKB">
        <authorList>
            <consortium name="RefSeq"/>
        </authorList>
    </citation>
    <scope>IDENTIFICATION</scope>
</reference>
<name>A0A6I9W9F9_9HYME</name>
<proteinExistence type="inferred from homology"/>
<gene>
    <name evidence="12" type="primary">LOC105428116</name>
</gene>
<dbReference type="GO" id="GO:0005814">
    <property type="term" value="C:centriole"/>
    <property type="evidence" value="ECO:0007669"/>
    <property type="project" value="UniProtKB-SubCell"/>
</dbReference>
<feature type="region of interest" description="Disordered" evidence="10">
    <location>
        <begin position="1"/>
        <end position="58"/>
    </location>
</feature>
<feature type="coiled-coil region" evidence="9">
    <location>
        <begin position="1344"/>
        <end position="1378"/>
    </location>
</feature>
<protein>
    <recommendedName>
        <fullName evidence="3">Centrosomal protein of 162 kDa</fullName>
    </recommendedName>
</protein>
<comment type="similarity">
    <text evidence="2">Belongs to the CEP162 family.</text>
</comment>
<dbReference type="Proteomes" id="UP000504615">
    <property type="component" value="Unplaced"/>
</dbReference>
<dbReference type="GeneID" id="105428116"/>
<keyword evidence="11" id="KW-1185">Reference proteome</keyword>
<feature type="region of interest" description="Disordered" evidence="10">
    <location>
        <begin position="158"/>
        <end position="186"/>
    </location>
</feature>
<feature type="region of interest" description="Disordered" evidence="10">
    <location>
        <begin position="431"/>
        <end position="489"/>
    </location>
</feature>
<evidence type="ECO:0000256" key="10">
    <source>
        <dbReference type="SAM" id="MobiDB-lite"/>
    </source>
</evidence>
<feature type="coiled-coil region" evidence="9">
    <location>
        <begin position="795"/>
        <end position="904"/>
    </location>
</feature>
<dbReference type="GO" id="GO:0060271">
    <property type="term" value="P:cilium assembly"/>
    <property type="evidence" value="ECO:0007669"/>
    <property type="project" value="TreeGrafter"/>
</dbReference>
<feature type="compositionally biased region" description="Basic and acidic residues" evidence="10">
    <location>
        <begin position="35"/>
        <end position="58"/>
    </location>
</feature>
<feature type="region of interest" description="Disordered" evidence="10">
    <location>
        <begin position="1120"/>
        <end position="1155"/>
    </location>
</feature>
<feature type="compositionally biased region" description="Basic and acidic residues" evidence="10">
    <location>
        <begin position="240"/>
        <end position="258"/>
    </location>
</feature>
<dbReference type="InterPro" id="IPR038774">
    <property type="entry name" value="CEP162-like"/>
</dbReference>
<feature type="coiled-coil region" evidence="9">
    <location>
        <begin position="937"/>
        <end position="971"/>
    </location>
</feature>
<evidence type="ECO:0000313" key="12">
    <source>
        <dbReference type="RefSeq" id="XP_011638515.1"/>
    </source>
</evidence>
<feature type="compositionally biased region" description="Low complexity" evidence="10">
    <location>
        <begin position="85"/>
        <end position="95"/>
    </location>
</feature>
<comment type="subcellular location">
    <subcellularLocation>
        <location evidence="1">Cytoplasm</location>
        <location evidence="1">Cytoskeleton</location>
        <location evidence="1">Microtubule organizing center</location>
        <location evidence="1">Centrosome</location>
        <location evidence="1">Centriole</location>
    </subcellularLocation>
</comment>
<feature type="compositionally biased region" description="Polar residues" evidence="10">
    <location>
        <begin position="22"/>
        <end position="32"/>
    </location>
</feature>
<keyword evidence="6" id="KW-0970">Cilium biogenesis/degradation</keyword>
<evidence type="ECO:0000256" key="4">
    <source>
        <dbReference type="ARBA" id="ARBA00022490"/>
    </source>
</evidence>
<feature type="region of interest" description="Disordered" evidence="10">
    <location>
        <begin position="1219"/>
        <end position="1253"/>
    </location>
</feature>
<feature type="region of interest" description="Disordered" evidence="10">
    <location>
        <begin position="240"/>
        <end position="262"/>
    </location>
</feature>
<keyword evidence="7 9" id="KW-0175">Coiled coil</keyword>
<accession>A0A6I9W9F9</accession>
<feature type="coiled-coil region" evidence="9">
    <location>
        <begin position="1048"/>
        <end position="1104"/>
    </location>
</feature>
<evidence type="ECO:0000313" key="11">
    <source>
        <dbReference type="Proteomes" id="UP000504615"/>
    </source>
</evidence>
<evidence type="ECO:0000256" key="2">
    <source>
        <dbReference type="ARBA" id="ARBA00009485"/>
    </source>
</evidence>
<feature type="region of interest" description="Disordered" evidence="10">
    <location>
        <begin position="645"/>
        <end position="673"/>
    </location>
</feature>
<feature type="compositionally biased region" description="Low complexity" evidence="10">
    <location>
        <begin position="645"/>
        <end position="655"/>
    </location>
</feature>
<feature type="coiled-coil region" evidence="9">
    <location>
        <begin position="1268"/>
        <end position="1317"/>
    </location>
</feature>
<feature type="compositionally biased region" description="Polar residues" evidence="10">
    <location>
        <begin position="1227"/>
        <end position="1251"/>
    </location>
</feature>
<dbReference type="KEGG" id="pbar:105428116"/>
<evidence type="ECO:0000256" key="3">
    <source>
        <dbReference type="ARBA" id="ARBA00021406"/>
    </source>
</evidence>
<evidence type="ECO:0000256" key="5">
    <source>
        <dbReference type="ARBA" id="ARBA00022701"/>
    </source>
</evidence>
<dbReference type="GO" id="GO:0005879">
    <property type="term" value="C:axonemal microtubule"/>
    <property type="evidence" value="ECO:0007669"/>
    <property type="project" value="TreeGrafter"/>
</dbReference>
<feature type="compositionally biased region" description="Basic and acidic residues" evidence="10">
    <location>
        <begin position="1121"/>
        <end position="1145"/>
    </location>
</feature>
<evidence type="ECO:0000256" key="8">
    <source>
        <dbReference type="ARBA" id="ARBA00023212"/>
    </source>
</evidence>
<feature type="compositionally biased region" description="Basic and acidic residues" evidence="10">
    <location>
        <begin position="467"/>
        <end position="489"/>
    </location>
</feature>
<evidence type="ECO:0000256" key="1">
    <source>
        <dbReference type="ARBA" id="ARBA00004114"/>
    </source>
</evidence>
<dbReference type="PANTHER" id="PTHR34031">
    <property type="entry name" value="CENTROSOMAL PROTEIN OF 162 KDA"/>
    <property type="match status" value="1"/>
</dbReference>
<evidence type="ECO:0000256" key="6">
    <source>
        <dbReference type="ARBA" id="ARBA00022794"/>
    </source>
</evidence>
<keyword evidence="5" id="KW-0493">Microtubule</keyword>
<dbReference type="RefSeq" id="XP_011638515.1">
    <property type="nucleotide sequence ID" value="XM_011640213.1"/>
</dbReference>
<feature type="region of interest" description="Disordered" evidence="10">
    <location>
        <begin position="289"/>
        <end position="314"/>
    </location>
</feature>
<organism evidence="11 12">
    <name type="scientific">Pogonomyrmex barbatus</name>
    <name type="common">red harvester ant</name>
    <dbReference type="NCBI Taxonomy" id="144034"/>
    <lineage>
        <taxon>Eukaryota</taxon>
        <taxon>Metazoa</taxon>
        <taxon>Ecdysozoa</taxon>
        <taxon>Arthropoda</taxon>
        <taxon>Hexapoda</taxon>
        <taxon>Insecta</taxon>
        <taxon>Pterygota</taxon>
        <taxon>Neoptera</taxon>
        <taxon>Endopterygota</taxon>
        <taxon>Hymenoptera</taxon>
        <taxon>Apocrita</taxon>
        <taxon>Aculeata</taxon>
        <taxon>Formicoidea</taxon>
        <taxon>Formicidae</taxon>
        <taxon>Myrmicinae</taxon>
        <taxon>Pogonomyrmex</taxon>
    </lineage>
</organism>
<evidence type="ECO:0000256" key="9">
    <source>
        <dbReference type="SAM" id="Coils"/>
    </source>
</evidence>
<feature type="coiled-coil region" evidence="9">
    <location>
        <begin position="1172"/>
        <end position="1213"/>
    </location>
</feature>
<feature type="region of interest" description="Disordered" evidence="10">
    <location>
        <begin position="78"/>
        <end position="97"/>
    </location>
</feature>
<dbReference type="OrthoDB" id="2157184at2759"/>